<dbReference type="EMBL" id="QKXH01000003">
    <property type="protein sequence ID" value="PZX94049.1"/>
    <property type="molecule type" value="Genomic_DNA"/>
</dbReference>
<comment type="caution">
    <text evidence="1">The sequence shown here is derived from an EMBL/GenBank/DDBJ whole genome shotgun (WGS) entry which is preliminary data.</text>
</comment>
<proteinExistence type="predicted"/>
<dbReference type="InterPro" id="IPR029470">
    <property type="entry name" value="PDDEXK_4"/>
</dbReference>
<dbReference type="OrthoDB" id="6346224at2"/>
<evidence type="ECO:0008006" key="3">
    <source>
        <dbReference type="Google" id="ProtNLM"/>
    </source>
</evidence>
<evidence type="ECO:0000313" key="1">
    <source>
        <dbReference type="EMBL" id="PZX94049.1"/>
    </source>
</evidence>
<sequence length="428" mass="50286">MEENNILSEKLEIRNSIINFKNDVDVQKLQSLYFSKSFSEILSISRREISHSSFIAWLLDNKENHLLSFFTIQKFLEIIIVRCSTELEKKHPPFFNSVLTDNYSIKSVIIEKEKGLGKFGRLDIYAEILLLIDNTEQKVKLIIENKVESKENNDQTNGYYQYFNESKKENEIIFYIYLTAIPTLELDQLNEPECSCKNFTQINYQDLVDYLIEPALNQNISDKTKFILKEYLQSLSQPSLEDETTKQKQGLIMALGKEEKELLSNFWKKNEKLIMSAMYAISTDDTQDEEVRETTNKALNALTSSNRDYSTISLYLDENLIVSNFRKSDIGFYTVKLLDEKGLIDENIFNFLREDKSCNFQLIRTKQEVNTETELKKYRVNGKPELIYEGERYYVARNWGKVNGFDNTERLIEKITDKFPSIKYKRND</sequence>
<accession>A0A2W7U9K5</accession>
<dbReference type="Pfam" id="PF14281">
    <property type="entry name" value="PDDEXK_4"/>
    <property type="match status" value="1"/>
</dbReference>
<dbReference type="RefSeq" id="WP_111409086.1">
    <property type="nucleotide sequence ID" value="NZ_QKXH01000003.1"/>
</dbReference>
<organism evidence="1 2">
    <name type="scientific">Flavobacterium aquariorum</name>
    <dbReference type="NCBI Taxonomy" id="2217670"/>
    <lineage>
        <taxon>Bacteria</taxon>
        <taxon>Pseudomonadati</taxon>
        <taxon>Bacteroidota</taxon>
        <taxon>Flavobacteriia</taxon>
        <taxon>Flavobacteriales</taxon>
        <taxon>Flavobacteriaceae</taxon>
        <taxon>Flavobacterium</taxon>
    </lineage>
</organism>
<dbReference type="AlphaFoldDB" id="A0A2W7U9K5"/>
<reference evidence="1 2" key="1">
    <citation type="submission" date="2018-06" db="EMBL/GenBank/DDBJ databases">
        <title>Flavobacterium sp IMCC34762, genome.</title>
        <authorList>
            <person name="Joung Y."/>
            <person name="Cho J."/>
            <person name="Song J."/>
        </authorList>
    </citation>
    <scope>NUCLEOTIDE SEQUENCE [LARGE SCALE GENOMIC DNA]</scope>
    <source>
        <strain evidence="1 2">IMCC34762</strain>
    </source>
</reference>
<name>A0A2W7U9K5_9FLAO</name>
<gene>
    <name evidence="1" type="ORF">DOS84_05315</name>
</gene>
<dbReference type="Proteomes" id="UP000249177">
    <property type="component" value="Unassembled WGS sequence"/>
</dbReference>
<protein>
    <recommendedName>
        <fullName evidence="3">PD-(D/E)XK nuclease family protein</fullName>
    </recommendedName>
</protein>
<keyword evidence="2" id="KW-1185">Reference proteome</keyword>
<evidence type="ECO:0000313" key="2">
    <source>
        <dbReference type="Proteomes" id="UP000249177"/>
    </source>
</evidence>